<evidence type="ECO:0000256" key="3">
    <source>
        <dbReference type="ARBA" id="ARBA00023235"/>
    </source>
</evidence>
<dbReference type="GO" id="GO:0003755">
    <property type="term" value="F:peptidyl-prolyl cis-trans isomerase activity"/>
    <property type="evidence" value="ECO:0007669"/>
    <property type="project" value="UniProtKB-KW"/>
</dbReference>
<feature type="domain" description="PPIase cyclophilin-type" evidence="4">
    <location>
        <begin position="52"/>
        <end position="177"/>
    </location>
</feature>
<dbReference type="Pfam" id="PF00160">
    <property type="entry name" value="Pro_isomerase"/>
    <property type="match status" value="1"/>
</dbReference>
<evidence type="ECO:0000256" key="1">
    <source>
        <dbReference type="ARBA" id="ARBA00013194"/>
    </source>
</evidence>
<evidence type="ECO:0000259" key="4">
    <source>
        <dbReference type="PROSITE" id="PS50072"/>
    </source>
</evidence>
<dbReference type="InterPro" id="IPR002130">
    <property type="entry name" value="Cyclophilin-type_PPIase_dom"/>
</dbReference>
<dbReference type="AlphaFoldDB" id="A0A6M0CX60"/>
<dbReference type="InterPro" id="IPR044666">
    <property type="entry name" value="Cyclophilin_A-like"/>
</dbReference>
<protein>
    <recommendedName>
        <fullName evidence="1">peptidylprolyl isomerase</fullName>
        <ecNumber evidence="1">5.2.1.8</ecNumber>
    </recommendedName>
</protein>
<sequence length="219" mass="25223">MLNSILKNNFHSILFLIFVLILAGCSSSKFKSKWLQTESPQYFKAVFTTTRGDFEIKSYRKWSPQGVDRLYQLITYGYFDSVPVYRMIPNYVAQFGKPDSIINSQWGQKKVLDEPVIEKNVFGTMAFARDTINTRGLQLFINLKNNSPRLDTIHYSGVTGFPVIAKVTSGMKNVKAFFSYGAKPMNDYDSISKDNLFIRRKYPKIDYILKAEITTVKEK</sequence>
<reference evidence="5 6" key="1">
    <citation type="submission" date="2020-01" db="EMBL/GenBank/DDBJ databases">
        <title>Spongiivirga citrea KCTC 32990T.</title>
        <authorList>
            <person name="Wang G."/>
        </authorList>
    </citation>
    <scope>NUCLEOTIDE SEQUENCE [LARGE SCALE GENOMIC DNA]</scope>
    <source>
        <strain evidence="5 6">KCTC 32990</strain>
    </source>
</reference>
<dbReference type="EC" id="5.2.1.8" evidence="1"/>
<dbReference type="SUPFAM" id="SSF50891">
    <property type="entry name" value="Cyclophilin-like"/>
    <property type="match status" value="1"/>
</dbReference>
<dbReference type="Gene3D" id="2.40.100.10">
    <property type="entry name" value="Cyclophilin-like"/>
    <property type="match status" value="1"/>
</dbReference>
<keyword evidence="6" id="KW-1185">Reference proteome</keyword>
<dbReference type="PROSITE" id="PS50072">
    <property type="entry name" value="CSA_PPIASE_2"/>
    <property type="match status" value="1"/>
</dbReference>
<evidence type="ECO:0000313" key="6">
    <source>
        <dbReference type="Proteomes" id="UP000474296"/>
    </source>
</evidence>
<comment type="caution">
    <text evidence="5">The sequence shown here is derived from an EMBL/GenBank/DDBJ whole genome shotgun (WGS) entry which is preliminary data.</text>
</comment>
<evidence type="ECO:0000313" key="5">
    <source>
        <dbReference type="EMBL" id="NER18310.1"/>
    </source>
</evidence>
<dbReference type="PANTHER" id="PTHR45625">
    <property type="entry name" value="PEPTIDYL-PROLYL CIS-TRANS ISOMERASE-RELATED"/>
    <property type="match status" value="1"/>
</dbReference>
<dbReference type="EMBL" id="JAABOQ010000005">
    <property type="protein sequence ID" value="NER18310.1"/>
    <property type="molecule type" value="Genomic_DNA"/>
</dbReference>
<keyword evidence="3 5" id="KW-0413">Isomerase</keyword>
<keyword evidence="2" id="KW-0697">Rotamase</keyword>
<gene>
    <name evidence="5" type="ORF">GWK10_13900</name>
</gene>
<dbReference type="PANTHER" id="PTHR45625:SF4">
    <property type="entry name" value="PEPTIDYLPROLYL ISOMERASE DOMAIN AND WD REPEAT-CONTAINING PROTEIN 1"/>
    <property type="match status" value="1"/>
</dbReference>
<dbReference type="PROSITE" id="PS51257">
    <property type="entry name" value="PROKAR_LIPOPROTEIN"/>
    <property type="match status" value="1"/>
</dbReference>
<evidence type="ECO:0000256" key="2">
    <source>
        <dbReference type="ARBA" id="ARBA00023110"/>
    </source>
</evidence>
<accession>A0A6M0CX60</accession>
<organism evidence="5 6">
    <name type="scientific">Spongiivirga citrea</name>
    <dbReference type="NCBI Taxonomy" id="1481457"/>
    <lineage>
        <taxon>Bacteria</taxon>
        <taxon>Pseudomonadati</taxon>
        <taxon>Bacteroidota</taxon>
        <taxon>Flavobacteriia</taxon>
        <taxon>Flavobacteriales</taxon>
        <taxon>Flavobacteriaceae</taxon>
        <taxon>Spongiivirga</taxon>
    </lineage>
</organism>
<dbReference type="Proteomes" id="UP000474296">
    <property type="component" value="Unassembled WGS sequence"/>
</dbReference>
<name>A0A6M0CX60_9FLAO</name>
<dbReference type="InterPro" id="IPR029000">
    <property type="entry name" value="Cyclophilin-like_dom_sf"/>
</dbReference>
<proteinExistence type="predicted"/>